<dbReference type="InterPro" id="IPR019734">
    <property type="entry name" value="TPR_rpt"/>
</dbReference>
<reference evidence="1" key="1">
    <citation type="journal article" date="2015" name="Nature">
        <title>Complex archaea that bridge the gap between prokaryotes and eukaryotes.</title>
        <authorList>
            <person name="Spang A."/>
            <person name="Saw J.H."/>
            <person name="Jorgensen S.L."/>
            <person name="Zaremba-Niedzwiedzka K."/>
            <person name="Martijn J."/>
            <person name="Lind A.E."/>
            <person name="van Eijk R."/>
            <person name="Schleper C."/>
            <person name="Guy L."/>
            <person name="Ettema T.J."/>
        </authorList>
    </citation>
    <scope>NUCLEOTIDE SEQUENCE</scope>
</reference>
<feature type="non-terminal residue" evidence="1">
    <location>
        <position position="1"/>
    </location>
</feature>
<organism evidence="1">
    <name type="scientific">marine sediment metagenome</name>
    <dbReference type="NCBI Taxonomy" id="412755"/>
    <lineage>
        <taxon>unclassified sequences</taxon>
        <taxon>metagenomes</taxon>
        <taxon>ecological metagenomes</taxon>
    </lineage>
</organism>
<dbReference type="PROSITE" id="PS50005">
    <property type="entry name" value="TPR"/>
    <property type="match status" value="1"/>
</dbReference>
<dbReference type="PANTHER" id="PTHR12558:SF13">
    <property type="entry name" value="CELL DIVISION CYCLE PROTEIN 27 HOMOLOG"/>
    <property type="match status" value="1"/>
</dbReference>
<dbReference type="InterPro" id="IPR011990">
    <property type="entry name" value="TPR-like_helical_dom_sf"/>
</dbReference>
<dbReference type="Gene3D" id="1.25.40.10">
    <property type="entry name" value="Tetratricopeptide repeat domain"/>
    <property type="match status" value="1"/>
</dbReference>
<dbReference type="SMART" id="SM00028">
    <property type="entry name" value="TPR"/>
    <property type="match status" value="4"/>
</dbReference>
<accession>A0A0F9BCZ0</accession>
<dbReference type="EMBL" id="LAZR01038424">
    <property type="protein sequence ID" value="KKL19605.1"/>
    <property type="molecule type" value="Genomic_DNA"/>
</dbReference>
<dbReference type="SUPFAM" id="SSF48452">
    <property type="entry name" value="TPR-like"/>
    <property type="match status" value="1"/>
</dbReference>
<proteinExistence type="predicted"/>
<dbReference type="Pfam" id="PF13181">
    <property type="entry name" value="TPR_8"/>
    <property type="match status" value="1"/>
</dbReference>
<gene>
    <name evidence="1" type="ORF">LCGC14_2463800</name>
</gene>
<dbReference type="PANTHER" id="PTHR12558">
    <property type="entry name" value="CELL DIVISION CYCLE 16,23,27"/>
    <property type="match status" value="1"/>
</dbReference>
<protein>
    <submittedName>
        <fullName evidence="1">Uncharacterized protein</fullName>
    </submittedName>
</protein>
<name>A0A0F9BCZ0_9ZZZZ</name>
<comment type="caution">
    <text evidence="1">The sequence shown here is derived from an EMBL/GenBank/DDBJ whole genome shotgun (WGS) entry which is preliminary data.</text>
</comment>
<evidence type="ECO:0000313" key="1">
    <source>
        <dbReference type="EMBL" id="KKL19605.1"/>
    </source>
</evidence>
<dbReference type="AlphaFoldDB" id="A0A0F9BCZ0"/>
<sequence>RALAGAKRNPQAPEPFQQMLAALKDTTVPADVPFIYSLMKSAYGLEKLAAESADIIKTRPTDWRIYKVLGETYRELKKYRQAKQAYLKARDLCDFPAGKLQVTIGLAMLYMEEGDYSKAEREYKTILKEYPNNFVSLNNLAYLYSNNMGRSEEAIPLIERAMQLKLGDVKLIDTYAWALAQSGNFDRALAEMKKVIDLEEPSTDTLYHMGYILEKTGDLEGAKGYYRRVFESIRDDKDHSLHEVLQKALVRIQKKLSKE</sequence>
<dbReference type="Pfam" id="PF13431">
    <property type="entry name" value="TPR_17"/>
    <property type="match status" value="1"/>
</dbReference>
<dbReference type="Pfam" id="PF13432">
    <property type="entry name" value="TPR_16"/>
    <property type="match status" value="1"/>
</dbReference>